<proteinExistence type="predicted"/>
<dbReference type="EMBL" id="LN721877">
    <property type="protein sequence ID" value="CEP09536.1"/>
    <property type="molecule type" value="Genomic_DNA"/>
</dbReference>
<feature type="compositionally biased region" description="Low complexity" evidence="1">
    <location>
        <begin position="427"/>
        <end position="440"/>
    </location>
</feature>
<feature type="compositionally biased region" description="Acidic residues" evidence="1">
    <location>
        <begin position="156"/>
        <end position="174"/>
    </location>
</feature>
<feature type="region of interest" description="Disordered" evidence="1">
    <location>
        <begin position="117"/>
        <end position="149"/>
    </location>
</feature>
<accession>A0A0B7MU29</accession>
<organism evidence="2 3">
    <name type="scientific">Parasitella parasitica</name>
    <dbReference type="NCBI Taxonomy" id="35722"/>
    <lineage>
        <taxon>Eukaryota</taxon>
        <taxon>Fungi</taxon>
        <taxon>Fungi incertae sedis</taxon>
        <taxon>Mucoromycota</taxon>
        <taxon>Mucoromycotina</taxon>
        <taxon>Mucoromycetes</taxon>
        <taxon>Mucorales</taxon>
        <taxon>Mucorineae</taxon>
        <taxon>Mucoraceae</taxon>
        <taxon>Parasitella</taxon>
    </lineage>
</organism>
<feature type="compositionally biased region" description="Low complexity" evidence="1">
    <location>
        <begin position="454"/>
        <end position="466"/>
    </location>
</feature>
<feature type="compositionally biased region" description="Low complexity" evidence="1">
    <location>
        <begin position="273"/>
        <end position="290"/>
    </location>
</feature>
<name>A0A0B7MU29_9FUNG</name>
<feature type="region of interest" description="Disordered" evidence="1">
    <location>
        <begin position="197"/>
        <end position="332"/>
    </location>
</feature>
<reference evidence="2 3" key="1">
    <citation type="submission" date="2014-09" db="EMBL/GenBank/DDBJ databases">
        <authorList>
            <person name="Ellenberger Sabrina"/>
        </authorList>
    </citation>
    <scope>NUCLEOTIDE SEQUENCE [LARGE SCALE GENOMIC DNA]</scope>
    <source>
        <strain evidence="2 3">CBS 412.66</strain>
    </source>
</reference>
<feature type="compositionally biased region" description="Basic residues" evidence="1">
    <location>
        <begin position="488"/>
        <end position="509"/>
    </location>
</feature>
<feature type="non-terminal residue" evidence="2">
    <location>
        <position position="1"/>
    </location>
</feature>
<gene>
    <name evidence="2" type="primary">PARPA_03062.1 scaffold 6624</name>
</gene>
<feature type="compositionally biased region" description="Polar residues" evidence="1">
    <location>
        <begin position="257"/>
        <end position="272"/>
    </location>
</feature>
<evidence type="ECO:0000313" key="2">
    <source>
        <dbReference type="EMBL" id="CEP09536.1"/>
    </source>
</evidence>
<feature type="compositionally biased region" description="Low complexity" evidence="1">
    <location>
        <begin position="299"/>
        <end position="321"/>
    </location>
</feature>
<feature type="region of interest" description="Disordered" evidence="1">
    <location>
        <begin position="156"/>
        <end position="175"/>
    </location>
</feature>
<evidence type="ECO:0000256" key="1">
    <source>
        <dbReference type="SAM" id="MobiDB-lite"/>
    </source>
</evidence>
<feature type="region of interest" description="Disordered" evidence="1">
    <location>
        <begin position="406"/>
        <end position="522"/>
    </location>
</feature>
<protein>
    <submittedName>
        <fullName evidence="2">Uncharacterized protein</fullName>
    </submittedName>
</protein>
<keyword evidence="3" id="KW-1185">Reference proteome</keyword>
<dbReference type="AlphaFoldDB" id="A0A0B7MU29"/>
<feature type="compositionally biased region" description="Polar residues" evidence="1">
    <location>
        <begin position="238"/>
        <end position="249"/>
    </location>
</feature>
<sequence>PVMMAVNGQMTQQAIGISFLGTVFEEKFHLNCLSMFILPCVPLIPEHMRTMAHPDISPNQFEEGIKNGYYMVNLSLNQTFGPAEFHAEEDPNENNTENMEEEFLHINREVLHSDNSEISSDIGQSQSENENENEDDNQYSNQDNDVLNEEDPYLNENNVETDDQDNDQEEDQEQFSELSMDVFDSDMFQSSQSDNILSEDDSIHSSSVNSSQNYQRDCRQRSQQQKNLSEGEDGNMGTPFSSQSYQPSNDDPAESENGLQVSSSVSTASYDISQRSSGSSRRSSTSGGSSNDITAAMARTTIRSRSGSSSIFSNNSETSSNQMDSPKQFRFGRNNSAQQNLNAYIANSRRGIPSSTYFQKHTAVNQESLSKGKQPSTMRREVIEIRDEISPSPERQKRQFDKVISAEIPSGKRPRRLSIDTNDTQRASTRVSAEASSSSAPLHNYMLPNDDTFFSENSSESGNTTSDADYSSVGAAKSRGKSKEKSMTKSRKRNATKDRKGKGKEKAKKGNYGSMEQFILKF</sequence>
<evidence type="ECO:0000313" key="3">
    <source>
        <dbReference type="Proteomes" id="UP000054107"/>
    </source>
</evidence>
<dbReference type="Proteomes" id="UP000054107">
    <property type="component" value="Unassembled WGS sequence"/>
</dbReference>